<keyword evidence="4 6" id="KW-0653">Protein transport</keyword>
<dbReference type="InterPro" id="IPR016342">
    <property type="entry name" value="AP_complex_bsu_1_2_4"/>
</dbReference>
<keyword evidence="10" id="KW-1185">Reference proteome</keyword>
<feature type="domain" description="Clathrin/coatomer adaptor adaptin-like N-terminal" evidence="8">
    <location>
        <begin position="16"/>
        <end position="538"/>
    </location>
</feature>
<dbReference type="InterPro" id="IPR011989">
    <property type="entry name" value="ARM-like"/>
</dbReference>
<evidence type="ECO:0000256" key="1">
    <source>
        <dbReference type="ARBA" id="ARBA00004308"/>
    </source>
</evidence>
<dbReference type="Proteomes" id="UP000018144">
    <property type="component" value="Unassembled WGS sequence"/>
</dbReference>
<dbReference type="GO" id="GO:0006886">
    <property type="term" value="P:intracellular protein transport"/>
    <property type="evidence" value="ECO:0007669"/>
    <property type="project" value="InterPro"/>
</dbReference>
<keyword evidence="3 6" id="KW-0813">Transport</keyword>
<comment type="subcellular location">
    <subcellularLocation>
        <location evidence="1">Endomembrane system</location>
    </subcellularLocation>
</comment>
<dbReference type="GO" id="GO:0012505">
    <property type="term" value="C:endomembrane system"/>
    <property type="evidence" value="ECO:0007669"/>
    <property type="project" value="UniProtKB-SubCell"/>
</dbReference>
<organism evidence="9 10">
    <name type="scientific">Pyronema omphalodes (strain CBS 100304)</name>
    <name type="common">Pyronema confluens</name>
    <dbReference type="NCBI Taxonomy" id="1076935"/>
    <lineage>
        <taxon>Eukaryota</taxon>
        <taxon>Fungi</taxon>
        <taxon>Dikarya</taxon>
        <taxon>Ascomycota</taxon>
        <taxon>Pezizomycotina</taxon>
        <taxon>Pezizomycetes</taxon>
        <taxon>Pezizales</taxon>
        <taxon>Pyronemataceae</taxon>
        <taxon>Pyronema</taxon>
    </lineage>
</organism>
<comment type="function">
    <text evidence="6">Adaptins are components of the adaptor complexes which link clathrin to receptors in coated vesicles. Clathrin-associated protein complexes are believed to interact with the cytoplasmic tails of membrane proteins, leading to their selection and concentration.</text>
</comment>
<evidence type="ECO:0000256" key="4">
    <source>
        <dbReference type="ARBA" id="ARBA00022927"/>
    </source>
</evidence>
<sequence>MAANRIRSMFPTPARKGETFELRNGLNSQYSHERKEAIRSTIASMTLGKDVSALFPDIIKNMATSDLDQKKLVYLYLMNYAKTHPDLCILAVNTFVQDSEDPNPLIRALAIRTMGCIRVDKIVDYMEEPLRKTLRDESPYVRKTAAICVAKFFDLNPKVCIENGFLETLQEMIGDSNPMVVANSVQALSEINDSDPDTMALNVTPATLKKLLMALNECTEWGRVTILTTLAEYQTDDVKEREHICERVVPQFQHVNPSVVLAAVKVVFLHMQGIASDQAKQYLRKMAPPLVTLVSSQPEVQYVALRNINLLLQAQPDILTKEIRVFFCKYNDPPYVKLEKLDIMIRIANEKNIDQLLMELKEYALEVDMDFVKRAVKAIGQCAIKIDNAAERCVTVLLDLINTKVNYVVQEAIVVVKDIFRKYPGYEGIIPKLCQNLDEVDEPNARGALIWIVGEYAEKISDAGEILSQFVDSFQDEYSQVQLQILTAVVKLFLKTFQNPTKRDESQKLLQQVLKEATSENDNPDIRDRAYIYWRLLSINPDNAIASEVVLADKPPIASTIPNLPPALLDQLLAELSTLASVYHKPPSAFMEVRRGKGVGSIMRRAIEEQRENMAENPGATAVAQGKSNVENLLDIDFGGDDSTVTSPINAPVGGGLEELLGMGGVASPMEGSNAGGLHGGLVDAFGGLNMGTSSPPPQTPAKDTKKSNQDILGLF</sequence>
<name>U4LR68_PYROM</name>
<proteinExistence type="inferred from homology"/>
<evidence type="ECO:0000256" key="3">
    <source>
        <dbReference type="ARBA" id="ARBA00022448"/>
    </source>
</evidence>
<evidence type="ECO:0000313" key="10">
    <source>
        <dbReference type="Proteomes" id="UP000018144"/>
    </source>
</evidence>
<dbReference type="EMBL" id="HF935650">
    <property type="protein sequence ID" value="CCX31800.1"/>
    <property type="molecule type" value="Genomic_DNA"/>
</dbReference>
<dbReference type="OrthoDB" id="10254310at2759"/>
<dbReference type="InterPro" id="IPR026739">
    <property type="entry name" value="AP_beta"/>
</dbReference>
<dbReference type="InterPro" id="IPR016024">
    <property type="entry name" value="ARM-type_fold"/>
</dbReference>
<reference evidence="9 10" key="1">
    <citation type="journal article" date="2013" name="PLoS Genet.">
        <title>The genome and development-dependent transcriptomes of Pyronema confluens: a window into fungal evolution.</title>
        <authorList>
            <person name="Traeger S."/>
            <person name="Altegoer F."/>
            <person name="Freitag M."/>
            <person name="Gabaldon T."/>
            <person name="Kempken F."/>
            <person name="Kumar A."/>
            <person name="Marcet-Houben M."/>
            <person name="Poggeler S."/>
            <person name="Stajich J.E."/>
            <person name="Nowrousian M."/>
        </authorList>
    </citation>
    <scope>NUCLEOTIDE SEQUENCE [LARGE SCALE GENOMIC DNA]</scope>
    <source>
        <strain evidence="10">CBS 100304</strain>
        <tissue evidence="9">Vegetative mycelium</tissue>
    </source>
</reference>
<evidence type="ECO:0000256" key="6">
    <source>
        <dbReference type="PIRNR" id="PIRNR002291"/>
    </source>
</evidence>
<dbReference type="AlphaFoldDB" id="U4LR68"/>
<accession>U4LR68</accession>
<dbReference type="Pfam" id="PF01602">
    <property type="entry name" value="Adaptin_N"/>
    <property type="match status" value="1"/>
</dbReference>
<protein>
    <recommendedName>
        <fullName evidence="6">AP complex subunit beta</fullName>
    </recommendedName>
</protein>
<dbReference type="Gene3D" id="1.25.10.10">
    <property type="entry name" value="Leucine-rich Repeat Variant"/>
    <property type="match status" value="1"/>
</dbReference>
<dbReference type="PIRSF" id="PIRSF002291">
    <property type="entry name" value="AP_complex_beta"/>
    <property type="match status" value="1"/>
</dbReference>
<dbReference type="eggNOG" id="KOG1061">
    <property type="taxonomic scope" value="Eukaryota"/>
</dbReference>
<dbReference type="STRING" id="1076935.U4LR68"/>
<evidence type="ECO:0000256" key="5">
    <source>
        <dbReference type="ARBA" id="ARBA00023136"/>
    </source>
</evidence>
<dbReference type="GO" id="GO:0030276">
    <property type="term" value="F:clathrin binding"/>
    <property type="evidence" value="ECO:0007669"/>
    <property type="project" value="InterPro"/>
</dbReference>
<feature type="region of interest" description="Disordered" evidence="7">
    <location>
        <begin position="688"/>
        <end position="711"/>
    </location>
</feature>
<dbReference type="GO" id="GO:0016192">
    <property type="term" value="P:vesicle-mediated transport"/>
    <property type="evidence" value="ECO:0007669"/>
    <property type="project" value="InterPro"/>
</dbReference>
<gene>
    <name evidence="9" type="ORF">PCON_11444</name>
</gene>
<dbReference type="InterPro" id="IPR002553">
    <property type="entry name" value="Clathrin/coatomer_adapt-like_N"/>
</dbReference>
<dbReference type="GO" id="GO:0030117">
    <property type="term" value="C:membrane coat"/>
    <property type="evidence" value="ECO:0007669"/>
    <property type="project" value="InterPro"/>
</dbReference>
<dbReference type="SUPFAM" id="SSF48371">
    <property type="entry name" value="ARM repeat"/>
    <property type="match status" value="1"/>
</dbReference>
<evidence type="ECO:0000259" key="8">
    <source>
        <dbReference type="Pfam" id="PF01602"/>
    </source>
</evidence>
<comment type="similarity">
    <text evidence="2 6">Belongs to the adaptor complexes large subunit family.</text>
</comment>
<evidence type="ECO:0000256" key="7">
    <source>
        <dbReference type="SAM" id="MobiDB-lite"/>
    </source>
</evidence>
<dbReference type="FunFam" id="1.25.10.10:FF:000058">
    <property type="entry name" value="AP complex subunit beta"/>
    <property type="match status" value="1"/>
</dbReference>
<evidence type="ECO:0000313" key="9">
    <source>
        <dbReference type="EMBL" id="CCX31800.1"/>
    </source>
</evidence>
<dbReference type="PANTHER" id="PTHR11134">
    <property type="entry name" value="ADAPTOR COMPLEX SUBUNIT BETA FAMILY MEMBER"/>
    <property type="match status" value="1"/>
</dbReference>
<dbReference type="OMA" id="NPPEVQW"/>
<evidence type="ECO:0000256" key="2">
    <source>
        <dbReference type="ARBA" id="ARBA00006613"/>
    </source>
</evidence>
<keyword evidence="5 6" id="KW-0472">Membrane</keyword>